<comment type="caution">
    <text evidence="2">The sequence shown here is derived from an EMBL/GenBank/DDBJ whole genome shotgun (WGS) entry which is preliminary data.</text>
</comment>
<name>A0ABR4LMZ2_9EURO</name>
<keyword evidence="1" id="KW-0175">Coiled coil</keyword>
<dbReference type="EMBL" id="JBFXLQ010000028">
    <property type="protein sequence ID" value="KAL2865898.1"/>
    <property type="molecule type" value="Genomic_DNA"/>
</dbReference>
<gene>
    <name evidence="2" type="ORF">BJX67DRAFT_356743</name>
</gene>
<evidence type="ECO:0000313" key="3">
    <source>
        <dbReference type="Proteomes" id="UP001610432"/>
    </source>
</evidence>
<reference evidence="2 3" key="1">
    <citation type="submission" date="2024-07" db="EMBL/GenBank/DDBJ databases">
        <title>Section-level genome sequencing and comparative genomics of Aspergillus sections Usti and Cavernicolus.</title>
        <authorList>
            <consortium name="Lawrence Berkeley National Laboratory"/>
            <person name="Nybo J.L."/>
            <person name="Vesth T.C."/>
            <person name="Theobald S."/>
            <person name="Frisvad J.C."/>
            <person name="Larsen T.O."/>
            <person name="Kjaerboelling I."/>
            <person name="Rothschild-Mancinelli K."/>
            <person name="Lyhne E.K."/>
            <person name="Kogle M.E."/>
            <person name="Barry K."/>
            <person name="Clum A."/>
            <person name="Na H."/>
            <person name="Ledsgaard L."/>
            <person name="Lin J."/>
            <person name="Lipzen A."/>
            <person name="Kuo A."/>
            <person name="Riley R."/>
            <person name="Mondo S."/>
            <person name="Labutti K."/>
            <person name="Haridas S."/>
            <person name="Pangalinan J."/>
            <person name="Salamov A.A."/>
            <person name="Simmons B.A."/>
            <person name="Magnuson J.K."/>
            <person name="Chen J."/>
            <person name="Drula E."/>
            <person name="Henrissat B."/>
            <person name="Wiebenga A."/>
            <person name="Lubbers R.J."/>
            <person name="Gomes A.C."/>
            <person name="Macurrencykelacurrency M.R."/>
            <person name="Stajich J."/>
            <person name="Grigoriev I.V."/>
            <person name="Mortensen U.H."/>
            <person name="De Vries R.P."/>
            <person name="Baker S.E."/>
            <person name="Andersen M.R."/>
        </authorList>
    </citation>
    <scope>NUCLEOTIDE SEQUENCE [LARGE SCALE GENOMIC DNA]</scope>
    <source>
        <strain evidence="2 3">CBS 449.75</strain>
    </source>
</reference>
<protein>
    <submittedName>
        <fullName evidence="2">Uncharacterized protein</fullName>
    </submittedName>
</protein>
<evidence type="ECO:0000313" key="2">
    <source>
        <dbReference type="EMBL" id="KAL2865898.1"/>
    </source>
</evidence>
<keyword evidence="3" id="KW-1185">Reference proteome</keyword>
<sequence>MVSRNGKTDGDKFQGQVTDLTLHKYDEYCTNFCLAISELARHPTGVWRHSPRPRVPTPGAVLGRPRIWFCIQASESQMLLRGWKTQKRILKIMRHAKRADRKYNDLEEEINEEFRQQKIKTRTPFPPSLVTNIPATEVLGMIKVKREDRSVGRKH</sequence>
<feature type="coiled-coil region" evidence="1">
    <location>
        <begin position="89"/>
        <end position="116"/>
    </location>
</feature>
<accession>A0ABR4LMZ2</accession>
<proteinExistence type="predicted"/>
<dbReference type="Proteomes" id="UP001610432">
    <property type="component" value="Unassembled WGS sequence"/>
</dbReference>
<organism evidence="2 3">
    <name type="scientific">Aspergillus lucknowensis</name>
    <dbReference type="NCBI Taxonomy" id="176173"/>
    <lineage>
        <taxon>Eukaryota</taxon>
        <taxon>Fungi</taxon>
        <taxon>Dikarya</taxon>
        <taxon>Ascomycota</taxon>
        <taxon>Pezizomycotina</taxon>
        <taxon>Eurotiomycetes</taxon>
        <taxon>Eurotiomycetidae</taxon>
        <taxon>Eurotiales</taxon>
        <taxon>Aspergillaceae</taxon>
        <taxon>Aspergillus</taxon>
        <taxon>Aspergillus subgen. Nidulantes</taxon>
    </lineage>
</organism>
<evidence type="ECO:0000256" key="1">
    <source>
        <dbReference type="SAM" id="Coils"/>
    </source>
</evidence>
<dbReference type="GeneID" id="98144497"/>
<dbReference type="RefSeq" id="XP_070884877.1">
    <property type="nucleotide sequence ID" value="XM_071029425.1"/>
</dbReference>